<dbReference type="HOGENOM" id="CLU_2046362_0_0_6"/>
<dbReference type="KEGG" id="gsn:YC6258_02976"/>
<proteinExistence type="predicted"/>
<protein>
    <submittedName>
        <fullName evidence="1">Uncharacterized protein</fullName>
    </submittedName>
</protein>
<sequence>MKKWKIHSRPPLDECPRHYCFCWCPPGAAANLSDKKYGSFEEAVNSTDRVIFSQGGCAAPFGKCRRETKVREHPDRYEPFERVLKSEGLPELYFCNPDNLDVEDKAEYQKMVTRIWNDHV</sequence>
<evidence type="ECO:0000313" key="1">
    <source>
        <dbReference type="EMBL" id="AJQ95014.1"/>
    </source>
</evidence>
<dbReference type="Proteomes" id="UP000032266">
    <property type="component" value="Chromosome"/>
</dbReference>
<reference evidence="1 2" key="1">
    <citation type="submission" date="2014-01" db="EMBL/GenBank/DDBJ databases">
        <title>Full genme sequencing of cellulolytic bacterium Gynuella sunshinyii YC6258T gen. nov., sp. nov.</title>
        <authorList>
            <person name="Khan H."/>
            <person name="Chung E.J."/>
            <person name="Chung Y.R."/>
        </authorList>
    </citation>
    <scope>NUCLEOTIDE SEQUENCE [LARGE SCALE GENOMIC DNA]</scope>
    <source>
        <strain evidence="1 2">YC6258</strain>
    </source>
</reference>
<organism evidence="1 2">
    <name type="scientific">Gynuella sunshinyii YC6258</name>
    <dbReference type="NCBI Taxonomy" id="1445510"/>
    <lineage>
        <taxon>Bacteria</taxon>
        <taxon>Pseudomonadati</taxon>
        <taxon>Pseudomonadota</taxon>
        <taxon>Gammaproteobacteria</taxon>
        <taxon>Oceanospirillales</taxon>
        <taxon>Saccharospirillaceae</taxon>
        <taxon>Gynuella</taxon>
    </lineage>
</organism>
<evidence type="ECO:0000313" key="2">
    <source>
        <dbReference type="Proteomes" id="UP000032266"/>
    </source>
</evidence>
<keyword evidence="2" id="KW-1185">Reference proteome</keyword>
<name>A0A0C5VX40_9GAMM</name>
<dbReference type="EMBL" id="CP007142">
    <property type="protein sequence ID" value="AJQ95014.1"/>
    <property type="molecule type" value="Genomic_DNA"/>
</dbReference>
<gene>
    <name evidence="1" type="ORF">YC6258_02976</name>
</gene>
<accession>A0A0C5VX40</accession>
<dbReference type="AlphaFoldDB" id="A0A0C5VX40"/>